<keyword evidence="3" id="KW-1185">Reference proteome</keyword>
<dbReference type="EMBL" id="BMWS01000011">
    <property type="protein sequence ID" value="GGX17975.1"/>
    <property type="molecule type" value="Genomic_DNA"/>
</dbReference>
<gene>
    <name evidence="2" type="ORF">GCM10007384_19300</name>
</gene>
<evidence type="ECO:0000313" key="2">
    <source>
        <dbReference type="EMBL" id="GGX17975.1"/>
    </source>
</evidence>
<dbReference type="Pfam" id="PF04738">
    <property type="entry name" value="Lant_dehydr_N"/>
    <property type="match status" value="1"/>
</dbReference>
<comment type="caution">
    <text evidence="2">The sequence shown here is derived from an EMBL/GenBank/DDBJ whole genome shotgun (WGS) entry which is preliminary data.</text>
</comment>
<dbReference type="AlphaFoldDB" id="A0A918JVL4"/>
<reference evidence="2 3" key="1">
    <citation type="journal article" date="2014" name="Int. J. Syst. Evol. Microbiol.">
        <title>Complete genome sequence of Corynebacterium casei LMG S-19264T (=DSM 44701T), isolated from a smear-ripened cheese.</title>
        <authorList>
            <consortium name="US DOE Joint Genome Institute (JGI-PGF)"/>
            <person name="Walter F."/>
            <person name="Albersmeier A."/>
            <person name="Kalinowski J."/>
            <person name="Ruckert C."/>
        </authorList>
    </citation>
    <scope>NUCLEOTIDE SEQUENCE [LARGE SCALE GENOMIC DNA]</scope>
    <source>
        <strain evidence="2 3">KCTC 12285</strain>
    </source>
</reference>
<dbReference type="Proteomes" id="UP000601108">
    <property type="component" value="Unassembled WGS sequence"/>
</dbReference>
<accession>A0A918JVL4</accession>
<dbReference type="InterPro" id="IPR006827">
    <property type="entry name" value="Lant_deHydtase_N"/>
</dbReference>
<feature type="domain" description="Lantibiotic dehydratase N-terminal" evidence="1">
    <location>
        <begin position="152"/>
        <end position="837"/>
    </location>
</feature>
<evidence type="ECO:0000313" key="3">
    <source>
        <dbReference type="Proteomes" id="UP000601108"/>
    </source>
</evidence>
<name>A0A918JVL4_9FLAO</name>
<organism evidence="2 3">
    <name type="scientific">Aquimarina muelleri</name>
    <dbReference type="NCBI Taxonomy" id="279356"/>
    <lineage>
        <taxon>Bacteria</taxon>
        <taxon>Pseudomonadati</taxon>
        <taxon>Bacteroidota</taxon>
        <taxon>Flavobacteriia</taxon>
        <taxon>Flavobacteriales</taxon>
        <taxon>Flavobacteriaceae</taxon>
        <taxon>Aquimarina</taxon>
    </lineage>
</organism>
<protein>
    <submittedName>
        <fullName evidence="2">Lanthionine biosynthesis protein</fullName>
    </submittedName>
</protein>
<evidence type="ECO:0000259" key="1">
    <source>
        <dbReference type="Pfam" id="PF04738"/>
    </source>
</evidence>
<sequence>MNKKKNRANCLEKFEIFPYSFIRYASGNHIDFEQLRCDKVKSFAEEISTLGLEIKNLRDNICNYLHALVKEALTSSEKQFFINMKRDIYNSRNITSQDRAKLVERLNKKNKDLFEYYIVLKEKKEDLLIEWQDRYVNTITRHRGIIQELSKNELFQKGVRLSSKVFYNQLDTFSKKTILSFGKKEARLEYSLLRYLTRMYFKTSPFSTFTNLGLANLIEIGDTYTLAQGKIHSKIRLNNGIFDYLKTLLVLHPEINEHLYLQLNPTIQVKEEKISFLINFHNLESFQSIANTGVIKLLLEIARQKEKDSLRMYEFIEKLQESIDGDAQEIKEYLLKLIEIGLLEFDFQTSGTDPDWSLKLLSFLKQINISSQLLKETILVLEKQRACCEIYATSNTKERNVILEEMFRDFSMLFDHFLEKMNIFKKDYKEYKENYKSLFTKENFKKHPYILPSLTTEKLIYEDSFIEEKGEVSKTLLTAIIKDINTFIDVLQPLDSFQEERDRIRSFYIDYYGKRAEINLLDFYNLYYLHIKKPQQDFKKDNKDIYIDQHQENYNKTYRKWIEDFKTILKPIIDKNQEEISIDSSMLKAMQEKWKNNRKIPLFSRGMFMQVFRTENNFQVVVNSISQGMGRASGRFLHLFNSNITEAFKKNNLQNSKESLFMELSDGSYFNANSHPPLLDQEIKIPDGHNSLPIESQIAVKDILIYFNEDIQEVCLKHSLTGKRILPFDLCLQSLDHRSKLYQLLFYFSPEQAVSFRPIQKAVQELLFEVEETSVKREIYYFPRLVYNKQIILKRKRWSVLTKSIPQKGEQQSDADYFLSINQWKQKHNFPDQIFLYLRANTTTKGEGMADDYKPQYIRFDSPLLIILWNKLLKKAKEYIYFEEMSPNTETLKEQPVNELLTQWYFK</sequence>
<dbReference type="RefSeq" id="WP_027414345.1">
    <property type="nucleotide sequence ID" value="NZ_BMWS01000011.1"/>
</dbReference>
<proteinExistence type="predicted"/>